<dbReference type="EMBL" id="HBUE01196698">
    <property type="protein sequence ID" value="CAG6527991.1"/>
    <property type="molecule type" value="Transcribed_RNA"/>
</dbReference>
<sequence>MSYGVCNCVLLFLVSNDTILRYESVATNVAKEPVKVFCCCFRQQLIHILTLGTSPTRRRLRLQQFHRAGNRFAAPCDPARWFRHDRVVLHSSSRPGAMHPLHRLSLWNGIRRLTKADLVDI</sequence>
<organism evidence="1">
    <name type="scientific">Culex pipiens</name>
    <name type="common">House mosquito</name>
    <dbReference type="NCBI Taxonomy" id="7175"/>
    <lineage>
        <taxon>Eukaryota</taxon>
        <taxon>Metazoa</taxon>
        <taxon>Ecdysozoa</taxon>
        <taxon>Arthropoda</taxon>
        <taxon>Hexapoda</taxon>
        <taxon>Insecta</taxon>
        <taxon>Pterygota</taxon>
        <taxon>Neoptera</taxon>
        <taxon>Endopterygota</taxon>
        <taxon>Diptera</taxon>
        <taxon>Nematocera</taxon>
        <taxon>Culicoidea</taxon>
        <taxon>Culicidae</taxon>
        <taxon>Culicinae</taxon>
        <taxon>Culicini</taxon>
        <taxon>Culex</taxon>
        <taxon>Culex</taxon>
    </lineage>
</organism>
<reference evidence="1" key="1">
    <citation type="submission" date="2021-05" db="EMBL/GenBank/DDBJ databases">
        <authorList>
            <person name="Alioto T."/>
            <person name="Alioto T."/>
            <person name="Gomez Garrido J."/>
        </authorList>
    </citation>
    <scope>NUCLEOTIDE SEQUENCE</scope>
</reference>
<accession>A0A8D8B7D9</accession>
<name>A0A8D8B7D9_CULPI</name>
<proteinExistence type="predicted"/>
<dbReference type="EMBL" id="HBUE01066252">
    <property type="protein sequence ID" value="CAG6470784.1"/>
    <property type="molecule type" value="Transcribed_RNA"/>
</dbReference>
<dbReference type="AlphaFoldDB" id="A0A8D8B7D9"/>
<dbReference type="EMBL" id="HBUE01302709">
    <property type="protein sequence ID" value="CAG6579717.1"/>
    <property type="molecule type" value="Transcribed_RNA"/>
</dbReference>
<protein>
    <submittedName>
        <fullName evidence="1">(northern house mosquito) hypothetical protein</fullName>
    </submittedName>
</protein>
<evidence type="ECO:0000313" key="1">
    <source>
        <dbReference type="EMBL" id="CAG6470784.1"/>
    </source>
</evidence>